<dbReference type="AlphaFoldDB" id="A0AAN2K6P2"/>
<reference evidence="2" key="1">
    <citation type="submission" date="2022-05" db="EMBL/GenBank/DDBJ databases">
        <authorList>
            <person name="Pothier F. J."/>
        </authorList>
    </citation>
    <scope>NUCLEOTIDE SEQUENCE</scope>
    <source>
        <strain evidence="2">DAPP-PG734</strain>
    </source>
</reference>
<keyword evidence="1" id="KW-0472">Membrane</keyword>
<protein>
    <submittedName>
        <fullName evidence="2">Uncharacterized protein</fullName>
    </submittedName>
</protein>
<organism evidence="2 3">
    <name type="scientific">Enterobacter agglomerans</name>
    <name type="common">Erwinia herbicola</name>
    <name type="synonym">Pantoea agglomerans</name>
    <dbReference type="NCBI Taxonomy" id="549"/>
    <lineage>
        <taxon>Bacteria</taxon>
        <taxon>Pseudomonadati</taxon>
        <taxon>Pseudomonadota</taxon>
        <taxon>Gammaproteobacteria</taxon>
        <taxon>Enterobacterales</taxon>
        <taxon>Erwiniaceae</taxon>
        <taxon>Pantoea</taxon>
        <taxon>Pantoea agglomerans group</taxon>
    </lineage>
</organism>
<keyword evidence="1" id="KW-0812">Transmembrane</keyword>
<feature type="transmembrane region" description="Helical" evidence="1">
    <location>
        <begin position="113"/>
        <end position="132"/>
    </location>
</feature>
<evidence type="ECO:0000313" key="2">
    <source>
        <dbReference type="EMBL" id="CAH6337909.1"/>
    </source>
</evidence>
<sequence>MKHNTFRKKVEFNKIIIIDSLSEKDYHSATRLYEDVNVQCDGEGVAYVNAPDAESFRDVIQMIKDNFDPDINTGFKPIIHIEAHGSAEHMRLADGSVIPWEELAEDLRCINRFMKNSLIVFIGTCFGFHFIYNNHSLNRFTPAYLCIAPKEKIDAVDVERASQTFYRNLLSTGDITASAGKVDAKLFYTFNSDYIFHKAFHEAMLRGHKGKALQERKEKLLSQAILLMKDKWTQMSPEEKSDYLRKARSLFDCMVKNKGALKAYFKRFSI</sequence>
<name>A0AAN2K6P2_ENTAG</name>
<accession>A0AAN2K6P2</accession>
<evidence type="ECO:0000256" key="1">
    <source>
        <dbReference type="SAM" id="Phobius"/>
    </source>
</evidence>
<dbReference type="EMBL" id="OW970315">
    <property type="protein sequence ID" value="CAH6337909.1"/>
    <property type="molecule type" value="Genomic_DNA"/>
</dbReference>
<keyword evidence="1" id="KW-1133">Transmembrane helix</keyword>
<evidence type="ECO:0000313" key="3">
    <source>
        <dbReference type="Proteomes" id="UP001158961"/>
    </source>
</evidence>
<dbReference type="Proteomes" id="UP001158961">
    <property type="component" value="Chromosome"/>
</dbReference>
<gene>
    <name evidence="2" type="ORF">DAPPPG734_19095</name>
</gene>
<proteinExistence type="predicted"/>